<name>A0A6G1H4S0_9PEZI</name>
<evidence type="ECO:0000256" key="7">
    <source>
        <dbReference type="ARBA" id="ARBA00023242"/>
    </source>
</evidence>
<reference evidence="10" key="1">
    <citation type="journal article" date="2020" name="Stud. Mycol.">
        <title>101 Dothideomycetes genomes: a test case for predicting lifestyles and emergence of pathogens.</title>
        <authorList>
            <person name="Haridas S."/>
            <person name="Albert R."/>
            <person name="Binder M."/>
            <person name="Bloem J."/>
            <person name="Labutti K."/>
            <person name="Salamov A."/>
            <person name="Andreopoulos B."/>
            <person name="Baker S."/>
            <person name="Barry K."/>
            <person name="Bills G."/>
            <person name="Bluhm B."/>
            <person name="Cannon C."/>
            <person name="Castanera R."/>
            <person name="Culley D."/>
            <person name="Daum C."/>
            <person name="Ezra D."/>
            <person name="Gonzalez J."/>
            <person name="Henrissat B."/>
            <person name="Kuo A."/>
            <person name="Liang C."/>
            <person name="Lipzen A."/>
            <person name="Lutzoni F."/>
            <person name="Magnuson J."/>
            <person name="Mondo S."/>
            <person name="Nolan M."/>
            <person name="Ohm R."/>
            <person name="Pangilinan J."/>
            <person name="Park H.-J."/>
            <person name="Ramirez L."/>
            <person name="Alfaro M."/>
            <person name="Sun H."/>
            <person name="Tritt A."/>
            <person name="Yoshinaga Y."/>
            <person name="Zwiers L.-H."/>
            <person name="Turgeon B."/>
            <person name="Goodwin S."/>
            <person name="Spatafora J."/>
            <person name="Crous P."/>
            <person name="Grigoriev I."/>
        </authorList>
    </citation>
    <scope>NUCLEOTIDE SEQUENCE</scope>
    <source>
        <strain evidence="10">CBS 113979</strain>
    </source>
</reference>
<accession>A0A6G1H4S0</accession>
<dbReference type="Gene3D" id="1.10.10.60">
    <property type="entry name" value="Homeodomain-like"/>
    <property type="match status" value="1"/>
</dbReference>
<dbReference type="Proteomes" id="UP000800041">
    <property type="component" value="Unassembled WGS sequence"/>
</dbReference>
<evidence type="ECO:0000313" key="10">
    <source>
        <dbReference type="EMBL" id="KAF1988047.1"/>
    </source>
</evidence>
<dbReference type="InterPro" id="IPR032563">
    <property type="entry name" value="DAMP1_SANT-like"/>
</dbReference>
<evidence type="ECO:0000256" key="1">
    <source>
        <dbReference type="ARBA" id="ARBA00004123"/>
    </source>
</evidence>
<feature type="compositionally biased region" description="Polar residues" evidence="8">
    <location>
        <begin position="374"/>
        <end position="389"/>
    </location>
</feature>
<dbReference type="GO" id="GO:0006338">
    <property type="term" value="P:chromatin remodeling"/>
    <property type="evidence" value="ECO:0007669"/>
    <property type="project" value="InterPro"/>
</dbReference>
<proteinExistence type="inferred from homology"/>
<dbReference type="PANTHER" id="PTHR12855:SF10">
    <property type="entry name" value="DNA METHYLTRANSFERASE 1-ASSOCIATED PROTEIN 1"/>
    <property type="match status" value="1"/>
</dbReference>
<evidence type="ECO:0000256" key="6">
    <source>
        <dbReference type="ARBA" id="ARBA00023163"/>
    </source>
</evidence>
<dbReference type="GO" id="GO:0000122">
    <property type="term" value="P:negative regulation of transcription by RNA polymerase II"/>
    <property type="evidence" value="ECO:0007669"/>
    <property type="project" value="TreeGrafter"/>
</dbReference>
<protein>
    <recommendedName>
        <fullName evidence="3">SWR1-complex protein 4</fullName>
    </recommendedName>
</protein>
<feature type="region of interest" description="Disordered" evidence="8">
    <location>
        <begin position="1"/>
        <end position="39"/>
    </location>
</feature>
<evidence type="ECO:0000256" key="2">
    <source>
        <dbReference type="ARBA" id="ARBA00006918"/>
    </source>
</evidence>
<feature type="region of interest" description="Disordered" evidence="8">
    <location>
        <begin position="496"/>
        <end position="623"/>
    </location>
</feature>
<organism evidence="10 11">
    <name type="scientific">Aulographum hederae CBS 113979</name>
    <dbReference type="NCBI Taxonomy" id="1176131"/>
    <lineage>
        <taxon>Eukaryota</taxon>
        <taxon>Fungi</taxon>
        <taxon>Dikarya</taxon>
        <taxon>Ascomycota</taxon>
        <taxon>Pezizomycotina</taxon>
        <taxon>Dothideomycetes</taxon>
        <taxon>Pleosporomycetidae</taxon>
        <taxon>Aulographales</taxon>
        <taxon>Aulographaceae</taxon>
    </lineage>
</organism>
<dbReference type="OrthoDB" id="19740at2759"/>
<dbReference type="GO" id="GO:0006281">
    <property type="term" value="P:DNA repair"/>
    <property type="evidence" value="ECO:0007669"/>
    <property type="project" value="InterPro"/>
</dbReference>
<evidence type="ECO:0000256" key="3">
    <source>
        <dbReference type="ARBA" id="ARBA00019132"/>
    </source>
</evidence>
<dbReference type="PANTHER" id="PTHR12855">
    <property type="entry name" value="DNA METHYLTRANSFERASE 1-ASSOCIATED PROTEIN 1 FAMILY MEMBER"/>
    <property type="match status" value="1"/>
</dbReference>
<dbReference type="InterPro" id="IPR027109">
    <property type="entry name" value="Swc4/Dmap1"/>
</dbReference>
<dbReference type="EMBL" id="ML977150">
    <property type="protein sequence ID" value="KAF1988047.1"/>
    <property type="molecule type" value="Genomic_DNA"/>
</dbReference>
<evidence type="ECO:0000256" key="4">
    <source>
        <dbReference type="ARBA" id="ARBA00022853"/>
    </source>
</evidence>
<feature type="compositionally biased region" description="Acidic residues" evidence="8">
    <location>
        <begin position="524"/>
        <end position="590"/>
    </location>
</feature>
<evidence type="ECO:0000256" key="5">
    <source>
        <dbReference type="ARBA" id="ARBA00023015"/>
    </source>
</evidence>
<dbReference type="GO" id="GO:0003714">
    <property type="term" value="F:transcription corepressor activity"/>
    <property type="evidence" value="ECO:0007669"/>
    <property type="project" value="TreeGrafter"/>
</dbReference>
<dbReference type="Pfam" id="PF16282">
    <property type="entry name" value="SANT_DAMP1_like"/>
    <property type="match status" value="1"/>
</dbReference>
<keyword evidence="5" id="KW-0805">Transcription regulation</keyword>
<sequence length="623" mass="68813">MASRKDVQDIMGLPAGSVPPVPVPKASKMQPPKHRKTGLNRELEALYGERLPPVSIVDSKKVYRSKLTRDGPAVKWSRNRFSNPARIDGLKLRHWRPKRIADDDATSDSEQDYSFAKYNIQVTGPQYNDEEYTKLLKDDDWSKEETDYLVETVKQYYQKWPVIHDRYEYIPSNAENLPSQTIDDTIDTENANPSQQTPMALAKARTMEQLKSRYYTVCRVSMELQTPGGVQNMNEAEFQLHDTLRSYNPDRETRRKELAASLLNRPIDEIKEEESLLVELQRIQIAQPRIEGEREAIRAALEVDTKPSAAGASASPPSSSQLQQLFNHLYQNERNKKRGGGGGRLSLAPGDILQSPVMGSANGTPITSGGRDSFGNNQKRNSIAANGTQEPIRRLTPRQEARFGITTHERIVSGISFRTDKLSKMRVAKSQTQTSKISAVLAELGVPDILTLPSDKVCASFEALIKSVLALVEARKALEKEKGELKVLTQMKIQKEGGGQGVNGTAGPGTDGAGDKKADSEPAANDELDADADADAEGDEDASEAVPEAEDDDMDADPDVEVDEDAEDDAEGEDEDEDVKEEMAADDNTEIESSRPRSSRSNQKRSASVLSALSGTSSRRQKR</sequence>
<comment type="subcellular location">
    <subcellularLocation>
        <location evidence="1">Nucleus</location>
    </subcellularLocation>
</comment>
<gene>
    <name evidence="10" type="ORF">K402DRAFT_462412</name>
</gene>
<evidence type="ECO:0000313" key="11">
    <source>
        <dbReference type="Proteomes" id="UP000800041"/>
    </source>
</evidence>
<feature type="domain" description="DAMP1 SANT/Myb-like" evidence="9">
    <location>
        <begin position="113"/>
        <end position="219"/>
    </location>
</feature>
<keyword evidence="11" id="KW-1185">Reference proteome</keyword>
<comment type="similarity">
    <text evidence="2">Belongs to the SWC4 family.</text>
</comment>
<keyword evidence="6" id="KW-0804">Transcription</keyword>
<dbReference type="GO" id="GO:0000812">
    <property type="term" value="C:Swr1 complex"/>
    <property type="evidence" value="ECO:0007669"/>
    <property type="project" value="TreeGrafter"/>
</dbReference>
<dbReference type="GO" id="GO:0035267">
    <property type="term" value="C:NuA4 histone acetyltransferase complex"/>
    <property type="evidence" value="ECO:0007669"/>
    <property type="project" value="InterPro"/>
</dbReference>
<evidence type="ECO:0000259" key="9">
    <source>
        <dbReference type="Pfam" id="PF16282"/>
    </source>
</evidence>
<keyword evidence="7" id="KW-0539">Nucleus</keyword>
<evidence type="ECO:0000256" key="8">
    <source>
        <dbReference type="SAM" id="MobiDB-lite"/>
    </source>
</evidence>
<feature type="compositionally biased region" description="Gly residues" evidence="8">
    <location>
        <begin position="496"/>
        <end position="512"/>
    </location>
</feature>
<feature type="region of interest" description="Disordered" evidence="8">
    <location>
        <begin position="333"/>
        <end position="389"/>
    </location>
</feature>
<dbReference type="AlphaFoldDB" id="A0A6G1H4S0"/>
<feature type="compositionally biased region" description="Polar residues" evidence="8">
    <location>
        <begin position="608"/>
        <end position="623"/>
    </location>
</feature>
<keyword evidence="4" id="KW-0156">Chromatin regulator</keyword>